<reference evidence="13" key="1">
    <citation type="journal article" date="2022" name="Int. J. Syst. Evol. Microbiol.">
        <title>Anaeromyxobacter oryzae sp. nov., Anaeromyxobacter diazotrophicus sp. nov. and Anaeromyxobacter paludicola sp. nov., isolated from paddy soils.</title>
        <authorList>
            <person name="Itoh H."/>
            <person name="Xu Z."/>
            <person name="Mise K."/>
            <person name="Masuda Y."/>
            <person name="Ushijima N."/>
            <person name="Hayakawa C."/>
            <person name="Shiratori Y."/>
            <person name="Senoo K."/>
        </authorList>
    </citation>
    <scope>NUCLEOTIDE SEQUENCE [LARGE SCALE GENOMIC DNA]</scope>
    <source>
        <strain evidence="13">Red232</strain>
    </source>
</reference>
<comment type="function">
    <text evidence="8 10 11">Involved in peptidoglycan biosynthesis. Transports lipid-linked peptidoglycan precursors from the inner to the outer leaflet of the cytoplasmic membrane.</text>
</comment>
<dbReference type="EMBL" id="AP025591">
    <property type="protein sequence ID" value="BDG01617.1"/>
    <property type="molecule type" value="Genomic_DNA"/>
</dbReference>
<feature type="transmembrane region" description="Helical" evidence="10">
    <location>
        <begin position="141"/>
        <end position="161"/>
    </location>
</feature>
<feature type="transmembrane region" description="Helical" evidence="10">
    <location>
        <begin position="287"/>
        <end position="305"/>
    </location>
</feature>
<evidence type="ECO:0000256" key="7">
    <source>
        <dbReference type="ARBA" id="ARBA00023136"/>
    </source>
</evidence>
<keyword evidence="10 11" id="KW-0961">Cell wall biogenesis/degradation</keyword>
<comment type="subcellular location">
    <subcellularLocation>
        <location evidence="1 10">Cell membrane</location>
        <topology evidence="1 10">Multi-pass membrane protein</topology>
    </subcellularLocation>
</comment>
<dbReference type="PANTHER" id="PTHR47019:SF1">
    <property type="entry name" value="LIPID II FLIPPASE MURJ"/>
    <property type="match status" value="1"/>
</dbReference>
<dbReference type="InterPro" id="IPR004268">
    <property type="entry name" value="MurJ"/>
</dbReference>
<keyword evidence="4 10" id="KW-0133">Cell shape</keyword>
<name>A0ABM7WQ77_9BACT</name>
<keyword evidence="7 10" id="KW-0472">Membrane</keyword>
<evidence type="ECO:0000256" key="11">
    <source>
        <dbReference type="PIRNR" id="PIRNR002869"/>
    </source>
</evidence>
<dbReference type="Proteomes" id="UP001162891">
    <property type="component" value="Chromosome"/>
</dbReference>
<protein>
    <recommendedName>
        <fullName evidence="10">Probable lipid II flippase MurJ</fullName>
    </recommendedName>
</protein>
<dbReference type="InterPro" id="IPR051050">
    <property type="entry name" value="Lipid_II_flippase_MurJ/MviN"/>
</dbReference>
<keyword evidence="6 10" id="KW-1133">Transmembrane helix</keyword>
<evidence type="ECO:0000256" key="4">
    <source>
        <dbReference type="ARBA" id="ARBA00022960"/>
    </source>
</evidence>
<keyword evidence="10 11" id="KW-0813">Transport</keyword>
<dbReference type="HAMAP" id="MF_02078">
    <property type="entry name" value="MurJ_MviN"/>
    <property type="match status" value="1"/>
</dbReference>
<dbReference type="PANTHER" id="PTHR47019">
    <property type="entry name" value="LIPID II FLIPPASE MURJ"/>
    <property type="match status" value="1"/>
</dbReference>
<evidence type="ECO:0000256" key="5">
    <source>
        <dbReference type="ARBA" id="ARBA00022984"/>
    </source>
</evidence>
<evidence type="ECO:0000313" key="13">
    <source>
        <dbReference type="Proteomes" id="UP001162891"/>
    </source>
</evidence>
<evidence type="ECO:0000256" key="2">
    <source>
        <dbReference type="ARBA" id="ARBA00022475"/>
    </source>
</evidence>
<feature type="transmembrane region" description="Helical" evidence="10">
    <location>
        <begin position="173"/>
        <end position="191"/>
    </location>
</feature>
<feature type="transmembrane region" description="Helical" evidence="10">
    <location>
        <begin position="395"/>
        <end position="417"/>
    </location>
</feature>
<feature type="transmembrane region" description="Helical" evidence="10">
    <location>
        <begin position="243"/>
        <end position="267"/>
    </location>
</feature>
<accession>A0ABM7WQ77</accession>
<dbReference type="Pfam" id="PF03023">
    <property type="entry name" value="MurJ"/>
    <property type="match status" value="1"/>
</dbReference>
<evidence type="ECO:0000256" key="10">
    <source>
        <dbReference type="HAMAP-Rule" id="MF_02078"/>
    </source>
</evidence>
<keyword evidence="3 10" id="KW-0812">Transmembrane</keyword>
<comment type="similarity">
    <text evidence="9 10 11">Belongs to the MurJ/MviN family.</text>
</comment>
<dbReference type="PIRSF" id="PIRSF002869">
    <property type="entry name" value="MviN"/>
    <property type="match status" value="1"/>
</dbReference>
<evidence type="ECO:0000256" key="8">
    <source>
        <dbReference type="ARBA" id="ARBA00060041"/>
    </source>
</evidence>
<dbReference type="PRINTS" id="PR01806">
    <property type="entry name" value="VIRFACTRMVIN"/>
</dbReference>
<feature type="transmembrane region" description="Helical" evidence="10">
    <location>
        <begin position="423"/>
        <end position="442"/>
    </location>
</feature>
<organism evidence="12 13">
    <name type="scientific">Anaeromyxobacter oryzae</name>
    <dbReference type="NCBI Taxonomy" id="2918170"/>
    <lineage>
        <taxon>Bacteria</taxon>
        <taxon>Pseudomonadati</taxon>
        <taxon>Myxococcota</taxon>
        <taxon>Myxococcia</taxon>
        <taxon>Myxococcales</taxon>
        <taxon>Cystobacterineae</taxon>
        <taxon>Anaeromyxobacteraceae</taxon>
        <taxon>Anaeromyxobacter</taxon>
    </lineage>
</organism>
<feature type="transmembrane region" description="Helical" evidence="10">
    <location>
        <begin position="362"/>
        <end position="383"/>
    </location>
</feature>
<feature type="transmembrane region" description="Helical" evidence="10">
    <location>
        <begin position="454"/>
        <end position="473"/>
    </location>
</feature>
<feature type="transmembrane region" description="Helical" evidence="10">
    <location>
        <begin position="95"/>
        <end position="121"/>
    </location>
</feature>
<evidence type="ECO:0000256" key="1">
    <source>
        <dbReference type="ARBA" id="ARBA00004651"/>
    </source>
</evidence>
<evidence type="ECO:0000256" key="6">
    <source>
        <dbReference type="ARBA" id="ARBA00022989"/>
    </source>
</evidence>
<keyword evidence="5 10" id="KW-0573">Peptidoglycan synthesis</keyword>
<dbReference type="CDD" id="cd13123">
    <property type="entry name" value="MATE_MurJ_like"/>
    <property type="match status" value="1"/>
</dbReference>
<evidence type="ECO:0000256" key="3">
    <source>
        <dbReference type="ARBA" id="ARBA00022692"/>
    </source>
</evidence>
<feature type="transmembrane region" description="Helical" evidence="10">
    <location>
        <begin position="197"/>
        <end position="222"/>
    </location>
</feature>
<proteinExistence type="inferred from homology"/>
<feature type="transmembrane region" description="Helical" evidence="10">
    <location>
        <begin position="493"/>
        <end position="510"/>
    </location>
</feature>
<evidence type="ECO:0000313" key="12">
    <source>
        <dbReference type="EMBL" id="BDG01617.1"/>
    </source>
</evidence>
<keyword evidence="13" id="KW-1185">Reference proteome</keyword>
<feature type="transmembrane region" description="Helical" evidence="10">
    <location>
        <begin position="326"/>
        <end position="350"/>
    </location>
</feature>
<gene>
    <name evidence="10" type="primary">murJ</name>
    <name evidence="12" type="ORF">AMOR_06130</name>
</gene>
<sequence length="538" mass="55530">MSQEMAAQASAAPVRVGRAVWLSAATMASRLLGLVRDQLFAILIGANRFSDAFVVAFRIPNLLRDLFAEGALSSAFVPAFAEAHGNRGADAAYRLGNAIVAVLLVVVGTITIAGVAFAGPIVRGIAPGLEEHALAATLTRVMMPFLLLVSLSSVAMGMLNAQQRFTAPALAPAVFNVGSIAVGLGLWAAGLPPHRAVIGWSIGTVLGGALQLVAQLPSLRALGWRPRLVLARAALADPGVRRIFRLMAAAVVGLSATQVNVLVNTFFASHVEGATTWLQMAFRLMQLPLGVFGVAIATVAGAGVAQKAAARDMAAVNATLASALRLIAFLNVPSAVGLAVLARPIISLIYEHGRFGAADTDATGQALICYALGLYAYSGVKVLAPAFYAIDKARVPVIGSVLGMVSNVALNAALFPALGYRGVALGTSLAAGVNYAVLAWAWRRREGTLGGKGILVQLWKVLAASAVLAVVAWAVQRGLGGVLPPRKTLPRQLLLGLLPVAAGGLAYLAAARALGIPELQELATALRRRRTPPAPPAA</sequence>
<evidence type="ECO:0000256" key="9">
    <source>
        <dbReference type="ARBA" id="ARBA00061532"/>
    </source>
</evidence>
<comment type="pathway">
    <text evidence="10">Cell wall biogenesis; peptidoglycan biosynthesis.</text>
</comment>
<keyword evidence="2 10" id="KW-1003">Cell membrane</keyword>
<dbReference type="NCBIfam" id="TIGR01695">
    <property type="entry name" value="murJ_mviN"/>
    <property type="match status" value="1"/>
</dbReference>